<evidence type="ECO:0000313" key="3">
    <source>
        <dbReference type="Proteomes" id="UP000737018"/>
    </source>
</evidence>
<gene>
    <name evidence="2" type="ORF">CMV_010042</name>
</gene>
<comment type="caution">
    <text evidence="2">The sequence shown here is derived from an EMBL/GenBank/DDBJ whole genome shotgun (WGS) entry which is preliminary data.</text>
</comment>
<dbReference type="EMBL" id="JRKL02001137">
    <property type="protein sequence ID" value="KAF3965797.1"/>
    <property type="molecule type" value="Genomic_DNA"/>
</dbReference>
<feature type="region of interest" description="Disordered" evidence="1">
    <location>
        <begin position="121"/>
        <end position="163"/>
    </location>
</feature>
<evidence type="ECO:0000313" key="2">
    <source>
        <dbReference type="EMBL" id="KAF3965797.1"/>
    </source>
</evidence>
<reference evidence="2" key="1">
    <citation type="submission" date="2020-03" db="EMBL/GenBank/DDBJ databases">
        <title>Castanea mollissima Vanexum genome sequencing.</title>
        <authorList>
            <person name="Staton M."/>
        </authorList>
    </citation>
    <scope>NUCLEOTIDE SEQUENCE</scope>
    <source>
        <tissue evidence="2">Leaf</tissue>
    </source>
</reference>
<organism evidence="2 3">
    <name type="scientific">Castanea mollissima</name>
    <name type="common">Chinese chestnut</name>
    <dbReference type="NCBI Taxonomy" id="60419"/>
    <lineage>
        <taxon>Eukaryota</taxon>
        <taxon>Viridiplantae</taxon>
        <taxon>Streptophyta</taxon>
        <taxon>Embryophyta</taxon>
        <taxon>Tracheophyta</taxon>
        <taxon>Spermatophyta</taxon>
        <taxon>Magnoliopsida</taxon>
        <taxon>eudicotyledons</taxon>
        <taxon>Gunneridae</taxon>
        <taxon>Pentapetalae</taxon>
        <taxon>rosids</taxon>
        <taxon>fabids</taxon>
        <taxon>Fagales</taxon>
        <taxon>Fagaceae</taxon>
        <taxon>Castanea</taxon>
    </lineage>
</organism>
<keyword evidence="3" id="KW-1185">Reference proteome</keyword>
<name>A0A8J4R624_9ROSI</name>
<dbReference type="Proteomes" id="UP000737018">
    <property type="component" value="Unassembled WGS sequence"/>
</dbReference>
<evidence type="ECO:0008006" key="4">
    <source>
        <dbReference type="Google" id="ProtNLM"/>
    </source>
</evidence>
<dbReference type="AlphaFoldDB" id="A0A8J4R624"/>
<feature type="compositionally biased region" description="Basic residues" evidence="1">
    <location>
        <begin position="149"/>
        <end position="158"/>
    </location>
</feature>
<evidence type="ECO:0000256" key="1">
    <source>
        <dbReference type="SAM" id="MobiDB-lite"/>
    </source>
</evidence>
<sequence length="206" mass="23638">MASEETIGSNGQTIDELNFEEESDYDDSVELEDAPLMMKTWKRKAKQSKTSVAWAFFEMLPTKGDEKPKYRCKKCGVVYVASAFPRLPEAWSGQQNRNFLHKFLCLSKLLECTAHKPFSSSPPFSQQTPQKNHFHHSLSHSHVSSIIYPRRRRRRRVSKSQNVVVASPRRRNILPWLLHLYRAECSPLEGPSSCSRLNSARPNSSS</sequence>
<accession>A0A8J4R624</accession>
<feature type="compositionally biased region" description="Low complexity" evidence="1">
    <location>
        <begin position="121"/>
        <end position="130"/>
    </location>
</feature>
<proteinExistence type="predicted"/>
<protein>
    <recommendedName>
        <fullName evidence="4">BED-type domain-containing protein</fullName>
    </recommendedName>
</protein>